<evidence type="ECO:0000313" key="1">
    <source>
        <dbReference type="EMBL" id="RII39004.1"/>
    </source>
</evidence>
<organism evidence="1 2">
    <name type="scientific">Pseudooceanicola sediminis</name>
    <dbReference type="NCBI Taxonomy" id="2211117"/>
    <lineage>
        <taxon>Bacteria</taxon>
        <taxon>Pseudomonadati</taxon>
        <taxon>Pseudomonadota</taxon>
        <taxon>Alphaproteobacteria</taxon>
        <taxon>Rhodobacterales</taxon>
        <taxon>Paracoccaceae</taxon>
        <taxon>Pseudooceanicola</taxon>
    </lineage>
</organism>
<dbReference type="OrthoDB" id="7692308at2"/>
<evidence type="ECO:0008006" key="3">
    <source>
        <dbReference type="Google" id="ProtNLM"/>
    </source>
</evidence>
<evidence type="ECO:0000313" key="2">
    <source>
        <dbReference type="Proteomes" id="UP000265848"/>
    </source>
</evidence>
<comment type="caution">
    <text evidence="1">The sequence shown here is derived from an EMBL/GenBank/DDBJ whole genome shotgun (WGS) entry which is preliminary data.</text>
</comment>
<gene>
    <name evidence="1" type="ORF">DL237_10015</name>
</gene>
<dbReference type="EMBL" id="QWJJ01000007">
    <property type="protein sequence ID" value="RII39004.1"/>
    <property type="molecule type" value="Genomic_DNA"/>
</dbReference>
<dbReference type="AlphaFoldDB" id="A0A399J183"/>
<sequence length="219" mass="24873">MAFASQPDPWPLKRGETLSNHDWFPFYGHRFLGSKFLSSCLMKQRREDIGTALILWSQAMIQDPGGTLPDCDMELASLARFSTVEEWRAVRDGVLHGWVPVLVEDDTAAEPFLRLGHPGFLQGIVSEMYKRKRGRDGAREAQRLAVRKSRIRKKLEEMRVQKHIISDDRAIFALAEYFEHSDLYATHENLRAAMIEVLGYTGEVAHFPGRSGQMAGGEI</sequence>
<dbReference type="Proteomes" id="UP000265848">
    <property type="component" value="Unassembled WGS sequence"/>
</dbReference>
<reference evidence="1 2" key="1">
    <citation type="submission" date="2018-08" db="EMBL/GenBank/DDBJ databases">
        <title>Pseudooceanicola sediminis CY03 in the family Rhodobacteracea.</title>
        <authorList>
            <person name="Zhang Y.-J."/>
        </authorList>
    </citation>
    <scope>NUCLEOTIDE SEQUENCE [LARGE SCALE GENOMIC DNA]</scope>
    <source>
        <strain evidence="1 2">CY03</strain>
    </source>
</reference>
<dbReference type="RefSeq" id="WP_119398914.1">
    <property type="nucleotide sequence ID" value="NZ_QWJJ01000007.1"/>
</dbReference>
<proteinExistence type="predicted"/>
<protein>
    <recommendedName>
        <fullName evidence="3">DUF1376 domain-containing protein</fullName>
    </recommendedName>
</protein>
<accession>A0A399J183</accession>
<keyword evidence="2" id="KW-1185">Reference proteome</keyword>
<name>A0A399J183_9RHOB</name>